<evidence type="ECO:0000256" key="1">
    <source>
        <dbReference type="ARBA" id="ARBA00022630"/>
    </source>
</evidence>
<evidence type="ECO:0000259" key="4">
    <source>
        <dbReference type="PROSITE" id="PS50902"/>
    </source>
</evidence>
<keyword evidence="1" id="KW-0285">Flavoprotein</keyword>
<keyword evidence="3" id="KW-0249">Electron transport</keyword>
<evidence type="ECO:0000313" key="5">
    <source>
        <dbReference type="EMBL" id="MET4633453.1"/>
    </source>
</evidence>
<evidence type="ECO:0000256" key="3">
    <source>
        <dbReference type="ARBA" id="ARBA00022982"/>
    </source>
</evidence>
<dbReference type="SUPFAM" id="SSF52218">
    <property type="entry name" value="Flavoproteins"/>
    <property type="match status" value="1"/>
</dbReference>
<dbReference type="PANTHER" id="PTHR19384:SF109">
    <property type="entry name" value="SULFITE REDUCTASE [NADPH] FLAVOPROTEIN COMPONENT"/>
    <property type="match status" value="1"/>
</dbReference>
<dbReference type="InterPro" id="IPR008254">
    <property type="entry name" value="Flavodoxin/NO_synth"/>
</dbReference>
<gene>
    <name evidence="5" type="ORF">ABIE08_001366</name>
</gene>
<keyword evidence="6" id="KW-1185">Reference proteome</keyword>
<keyword evidence="2" id="KW-0288">FMN</keyword>
<dbReference type="PANTHER" id="PTHR19384">
    <property type="entry name" value="NITRIC OXIDE SYNTHASE-RELATED"/>
    <property type="match status" value="1"/>
</dbReference>
<dbReference type="Gene3D" id="3.40.50.360">
    <property type="match status" value="1"/>
</dbReference>
<protein>
    <submittedName>
        <fullName evidence="5">MioC protein</fullName>
    </submittedName>
</protein>
<accession>A0ABV2QWQ5</accession>
<dbReference type="EMBL" id="JBEPSM010000001">
    <property type="protein sequence ID" value="MET4633453.1"/>
    <property type="molecule type" value="Genomic_DNA"/>
</dbReference>
<name>A0ABV2QWQ5_9HYPH</name>
<dbReference type="Proteomes" id="UP001549321">
    <property type="component" value="Unassembled WGS sequence"/>
</dbReference>
<dbReference type="Pfam" id="PF00258">
    <property type="entry name" value="Flavodoxin_1"/>
    <property type="match status" value="1"/>
</dbReference>
<dbReference type="RefSeq" id="WP_354549751.1">
    <property type="nucleotide sequence ID" value="NZ_JBEPSM010000001.1"/>
</dbReference>
<evidence type="ECO:0000313" key="6">
    <source>
        <dbReference type="Proteomes" id="UP001549321"/>
    </source>
</evidence>
<dbReference type="PRINTS" id="PR00369">
    <property type="entry name" value="FLAVODOXIN"/>
</dbReference>
<feature type="domain" description="Flavodoxin-like" evidence="4">
    <location>
        <begin position="3"/>
        <end position="143"/>
    </location>
</feature>
<reference evidence="5 6" key="1">
    <citation type="submission" date="2024-06" db="EMBL/GenBank/DDBJ databases">
        <title>Sorghum-associated microbial communities from plants grown in Nebraska, USA.</title>
        <authorList>
            <person name="Schachtman D."/>
        </authorList>
    </citation>
    <scope>NUCLEOTIDE SEQUENCE [LARGE SCALE GENOMIC DNA]</scope>
    <source>
        <strain evidence="5 6">3207</strain>
    </source>
</reference>
<keyword evidence="3" id="KW-0813">Transport</keyword>
<comment type="caution">
    <text evidence="5">The sequence shown here is derived from an EMBL/GenBank/DDBJ whole genome shotgun (WGS) entry which is preliminary data.</text>
</comment>
<evidence type="ECO:0000256" key="2">
    <source>
        <dbReference type="ARBA" id="ARBA00022643"/>
    </source>
</evidence>
<dbReference type="InterPro" id="IPR001094">
    <property type="entry name" value="Flavdoxin-like"/>
</dbReference>
<dbReference type="PROSITE" id="PS50902">
    <property type="entry name" value="FLAVODOXIN_LIKE"/>
    <property type="match status" value="1"/>
</dbReference>
<organism evidence="5 6">
    <name type="scientific">Kaistia defluvii</name>
    <dbReference type="NCBI Taxonomy" id="410841"/>
    <lineage>
        <taxon>Bacteria</taxon>
        <taxon>Pseudomonadati</taxon>
        <taxon>Pseudomonadota</taxon>
        <taxon>Alphaproteobacteria</taxon>
        <taxon>Hyphomicrobiales</taxon>
        <taxon>Kaistiaceae</taxon>
        <taxon>Kaistia</taxon>
    </lineage>
</organism>
<sequence length="154" mass="16610">MKIIILFGTESGNAELLADEVAEAIGNRFPVVKHDMSETDPMELSPGDFHLVICSTHGEGVLPSGAVPFAAALDRDPPDLRGLRYAMFGLGDHSYDHYARGSEIIDEHLRAAGAERVGLYGRYDASSQDDPVQLACEWAFAVLNEAGHLIGENA</sequence>
<proteinExistence type="predicted"/>
<dbReference type="InterPro" id="IPR029039">
    <property type="entry name" value="Flavoprotein-like_sf"/>
</dbReference>